<dbReference type="STRING" id="926562.Oweho_0428"/>
<evidence type="ECO:0000313" key="6">
    <source>
        <dbReference type="EMBL" id="AEV31446.1"/>
    </source>
</evidence>
<organism evidence="6 7">
    <name type="scientific">Owenweeksia hongkongensis (strain DSM 17368 / CIP 108786 / JCM 12287 / NRRL B-23963 / UST20020801)</name>
    <dbReference type="NCBI Taxonomy" id="926562"/>
    <lineage>
        <taxon>Bacteria</taxon>
        <taxon>Pseudomonadati</taxon>
        <taxon>Bacteroidota</taxon>
        <taxon>Flavobacteriia</taxon>
        <taxon>Flavobacteriales</taxon>
        <taxon>Owenweeksiaceae</taxon>
        <taxon>Owenweeksia</taxon>
    </lineage>
</organism>
<evidence type="ECO:0000313" key="7">
    <source>
        <dbReference type="Proteomes" id="UP000005631"/>
    </source>
</evidence>
<keyword evidence="7" id="KW-1185">Reference proteome</keyword>
<evidence type="ECO:0000259" key="5">
    <source>
        <dbReference type="SMART" id="SM00563"/>
    </source>
</evidence>
<reference evidence="6 7" key="1">
    <citation type="journal article" date="2012" name="Stand. Genomic Sci.">
        <title>Genome sequence of the orange-pigmented seawater bacterium Owenweeksia hongkongensis type strain (UST20020801(T)).</title>
        <authorList>
            <person name="Riedel T."/>
            <person name="Held B."/>
            <person name="Nolan M."/>
            <person name="Lucas S."/>
            <person name="Lapidus A."/>
            <person name="Tice H."/>
            <person name="Del Rio T.G."/>
            <person name="Cheng J.F."/>
            <person name="Han C."/>
            <person name="Tapia R."/>
            <person name="Goodwin L.A."/>
            <person name="Pitluck S."/>
            <person name="Liolios K."/>
            <person name="Mavromatis K."/>
            <person name="Pagani I."/>
            <person name="Ivanova N."/>
            <person name="Mikhailova N."/>
            <person name="Pati A."/>
            <person name="Chen A."/>
            <person name="Palaniappan K."/>
            <person name="Rohde M."/>
            <person name="Tindall B.J."/>
            <person name="Detter J.C."/>
            <person name="Goker M."/>
            <person name="Woyke T."/>
            <person name="Bristow J."/>
            <person name="Eisen J.A."/>
            <person name="Markowitz V."/>
            <person name="Hugenholtz P."/>
            <person name="Klenk H.P."/>
            <person name="Kyrpides N.C."/>
        </authorList>
    </citation>
    <scope>NUCLEOTIDE SEQUENCE</scope>
    <source>
        <strain evidence="7">DSM 17368 / JCM 12287 / NRRL B-23963</strain>
    </source>
</reference>
<dbReference type="PANTHER" id="PTHR10434:SF11">
    <property type="entry name" value="1-ACYL-SN-GLYCEROL-3-PHOSPHATE ACYLTRANSFERASE"/>
    <property type="match status" value="1"/>
</dbReference>
<feature type="transmembrane region" description="Helical" evidence="4">
    <location>
        <begin position="12"/>
        <end position="31"/>
    </location>
</feature>
<evidence type="ECO:0000256" key="4">
    <source>
        <dbReference type="SAM" id="Phobius"/>
    </source>
</evidence>
<keyword evidence="4" id="KW-0812">Transmembrane</keyword>
<dbReference type="Proteomes" id="UP000005631">
    <property type="component" value="Chromosome"/>
</dbReference>
<protein>
    <submittedName>
        <fullName evidence="6">1-acyl-sn-glycerol-3-phosphate acyltransferase</fullName>
    </submittedName>
</protein>
<gene>
    <name evidence="6" type="ordered locus">Oweho_0428</name>
</gene>
<proteinExistence type="predicted"/>
<keyword evidence="2 6" id="KW-0808">Transferase</keyword>
<dbReference type="PANTHER" id="PTHR10434">
    <property type="entry name" value="1-ACYL-SN-GLYCEROL-3-PHOSPHATE ACYLTRANSFERASE"/>
    <property type="match status" value="1"/>
</dbReference>
<keyword evidence="3 6" id="KW-0012">Acyltransferase</keyword>
<dbReference type="SUPFAM" id="SSF69593">
    <property type="entry name" value="Glycerol-3-phosphate (1)-acyltransferase"/>
    <property type="match status" value="1"/>
</dbReference>
<dbReference type="SMART" id="SM00563">
    <property type="entry name" value="PlsC"/>
    <property type="match status" value="1"/>
</dbReference>
<dbReference type="EMBL" id="CP003156">
    <property type="protein sequence ID" value="AEV31446.1"/>
    <property type="molecule type" value="Genomic_DNA"/>
</dbReference>
<dbReference type="AlphaFoldDB" id="G8QZ63"/>
<dbReference type="InterPro" id="IPR002123">
    <property type="entry name" value="Plipid/glycerol_acylTrfase"/>
</dbReference>
<keyword evidence="4" id="KW-0472">Membrane</keyword>
<dbReference type="KEGG" id="oho:Oweho_0428"/>
<dbReference type="Pfam" id="PF01553">
    <property type="entry name" value="Acyltransferase"/>
    <property type="match status" value="1"/>
</dbReference>
<feature type="domain" description="Phospholipid/glycerol acyltransferase" evidence="5">
    <location>
        <begin position="53"/>
        <end position="192"/>
    </location>
</feature>
<dbReference type="eggNOG" id="COG0204">
    <property type="taxonomic scope" value="Bacteria"/>
</dbReference>
<evidence type="ECO:0000256" key="1">
    <source>
        <dbReference type="ARBA" id="ARBA00005189"/>
    </source>
</evidence>
<evidence type="ECO:0000256" key="2">
    <source>
        <dbReference type="ARBA" id="ARBA00022679"/>
    </source>
</evidence>
<dbReference type="GO" id="GO:0006654">
    <property type="term" value="P:phosphatidic acid biosynthetic process"/>
    <property type="evidence" value="ECO:0007669"/>
    <property type="project" value="TreeGrafter"/>
</dbReference>
<dbReference type="CDD" id="cd07989">
    <property type="entry name" value="LPLAT_AGPAT-like"/>
    <property type="match status" value="1"/>
</dbReference>
<dbReference type="HOGENOM" id="CLU_1022137_0_0_10"/>
<name>G8QZ63_OWEHD</name>
<dbReference type="RefSeq" id="WP_014200807.1">
    <property type="nucleotide sequence ID" value="NC_016599.1"/>
</dbReference>
<evidence type="ECO:0000256" key="3">
    <source>
        <dbReference type="ARBA" id="ARBA00023315"/>
    </source>
</evidence>
<sequence>MKIRLRDAFGNSLIIKRFLIFIVGLVAFYRFNIVNKTVIKGSKHLKGLPNTKVMFVSNHQTYFADVMGLYQVFCSAKWGMYDKITNPIYLLNPKLNIFFVAALETMKAGFLPKLFAYVGSVSIKRSWRQAGKEVDRGVDKRDINKIYKALDAGWVITFPQGTTTPYVPGRRGTAHIIKETQPIVIPVVVDGFRRAFDKKGLYLKKRGVKLSITIKEPLKLDYDNMNSRQILDELMRNIEQTEDFNTMKKIKDSQVTEQSDIPS</sequence>
<comment type="pathway">
    <text evidence="1">Lipid metabolism.</text>
</comment>
<dbReference type="OrthoDB" id="1450572at2"/>
<dbReference type="GO" id="GO:0003841">
    <property type="term" value="F:1-acylglycerol-3-phosphate O-acyltransferase activity"/>
    <property type="evidence" value="ECO:0007669"/>
    <property type="project" value="TreeGrafter"/>
</dbReference>
<keyword evidence="4" id="KW-1133">Transmembrane helix</keyword>
<accession>G8QZ63</accession>